<feature type="transmembrane region" description="Helical" evidence="1">
    <location>
        <begin position="127"/>
        <end position="147"/>
    </location>
</feature>
<feature type="transmembrane region" description="Helical" evidence="1">
    <location>
        <begin position="279"/>
        <end position="297"/>
    </location>
</feature>
<keyword evidence="1" id="KW-0472">Membrane</keyword>
<keyword evidence="1" id="KW-1133">Transmembrane helix</keyword>
<comment type="caution">
    <text evidence="2">The sequence shown here is derived from an EMBL/GenBank/DDBJ whole genome shotgun (WGS) entry which is preliminary data.</text>
</comment>
<reference evidence="2 3" key="1">
    <citation type="journal article" date="2016" name="Nat. Commun.">
        <title>Thousands of microbial genomes shed light on interconnected biogeochemical processes in an aquifer system.</title>
        <authorList>
            <person name="Anantharaman K."/>
            <person name="Brown C.T."/>
            <person name="Hug L.A."/>
            <person name="Sharon I."/>
            <person name="Castelle C.J."/>
            <person name="Probst A.J."/>
            <person name="Thomas B.C."/>
            <person name="Singh A."/>
            <person name="Wilkins M.J."/>
            <person name="Karaoz U."/>
            <person name="Brodie E.L."/>
            <person name="Williams K.H."/>
            <person name="Hubbard S.S."/>
            <person name="Banfield J.F."/>
        </authorList>
    </citation>
    <scope>NUCLEOTIDE SEQUENCE [LARGE SCALE GENOMIC DNA]</scope>
</reference>
<feature type="transmembrane region" description="Helical" evidence="1">
    <location>
        <begin position="159"/>
        <end position="175"/>
    </location>
</feature>
<protein>
    <recommendedName>
        <fullName evidence="4">Glycosyltransferase RgtA/B/C/D-like domain-containing protein</fullName>
    </recommendedName>
</protein>
<name>A0A1F6AGZ3_9BACT</name>
<dbReference type="STRING" id="1798392.A3A79_02010"/>
<evidence type="ECO:0000313" key="2">
    <source>
        <dbReference type="EMBL" id="OGG23955.1"/>
    </source>
</evidence>
<dbReference type="AlphaFoldDB" id="A0A1F6AGZ3"/>
<feature type="transmembrane region" description="Helical" evidence="1">
    <location>
        <begin position="69"/>
        <end position="91"/>
    </location>
</feature>
<feature type="transmembrane region" description="Helical" evidence="1">
    <location>
        <begin position="7"/>
        <end position="28"/>
    </location>
</feature>
<proteinExistence type="predicted"/>
<evidence type="ECO:0008006" key="4">
    <source>
        <dbReference type="Google" id="ProtNLM"/>
    </source>
</evidence>
<gene>
    <name evidence="2" type="ORF">A3A79_02010</name>
</gene>
<feature type="transmembrane region" description="Helical" evidence="1">
    <location>
        <begin position="303"/>
        <end position="324"/>
    </location>
</feature>
<dbReference type="EMBL" id="MFJV01000001">
    <property type="protein sequence ID" value="OGG23955.1"/>
    <property type="molecule type" value="Genomic_DNA"/>
</dbReference>
<sequence length="479" mass="55367">MKKHIPLILCIVILVGLGMLSTIIPYFSKPNDRFFTGMNGYSSDYIQYVSYIKEGMYGRYQMIFRSFPFFQPITPIHFIYIATGIVGDWIGANAPFMFHLTRVILGSLYVLFTYKLFSRVFSPQLTFLATLLAFISAPLPNLSFFNFSIIHPERITDRPHYVFGAVLFLAILLLRKPALLFIFSILTAMVHVSTGILLFVLSLFLRSVPVALGSSVALGVTYIFIRKYTLVPEIWLDSYIYSGSITLLGILRDIVSFGPTLWLGMVGFILDRKPTHRKIFYWLLIQLGLFLFGYRFFHADRVRFLQGLYFIPMAYGTVLFWKYISQKISHWMLPVGVFATILVSLPVYISDLNKSLYFLTDYKNYSTFVFPTKAQMESFEYLDKNTPTESLIIGSYEIANNLLLYSHNYTLGNDQGWSKEEGKKMLADRDKFFAGILSEEEAKQYLQNNNVSFVYNGPKYPFLRPVFENSQVTIYEYKR</sequence>
<feature type="transmembrane region" description="Helical" evidence="1">
    <location>
        <begin position="181"/>
        <end position="201"/>
    </location>
</feature>
<evidence type="ECO:0000256" key="1">
    <source>
        <dbReference type="SAM" id="Phobius"/>
    </source>
</evidence>
<evidence type="ECO:0000313" key="3">
    <source>
        <dbReference type="Proteomes" id="UP000178759"/>
    </source>
</evidence>
<feature type="transmembrane region" description="Helical" evidence="1">
    <location>
        <begin position="245"/>
        <end position="270"/>
    </location>
</feature>
<feature type="transmembrane region" description="Helical" evidence="1">
    <location>
        <begin position="103"/>
        <end position="121"/>
    </location>
</feature>
<feature type="transmembrane region" description="Helical" evidence="1">
    <location>
        <begin position="208"/>
        <end position="225"/>
    </location>
</feature>
<dbReference type="Proteomes" id="UP000178759">
    <property type="component" value="Unassembled WGS sequence"/>
</dbReference>
<feature type="transmembrane region" description="Helical" evidence="1">
    <location>
        <begin position="331"/>
        <end position="349"/>
    </location>
</feature>
<keyword evidence="1" id="KW-0812">Transmembrane</keyword>
<organism evidence="2 3">
    <name type="scientific">Candidatus Gottesmanbacteria bacterium RIFCSPLOWO2_01_FULL_43_11b</name>
    <dbReference type="NCBI Taxonomy" id="1798392"/>
    <lineage>
        <taxon>Bacteria</taxon>
        <taxon>Candidatus Gottesmaniibacteriota</taxon>
    </lineage>
</organism>
<accession>A0A1F6AGZ3</accession>